<feature type="transmembrane region" description="Helical" evidence="9">
    <location>
        <begin position="978"/>
        <end position="999"/>
    </location>
</feature>
<dbReference type="PANTHER" id="PTHR32063">
    <property type="match status" value="1"/>
</dbReference>
<accession>A0A7W6ML53</accession>
<dbReference type="SUPFAM" id="SSF82714">
    <property type="entry name" value="Multidrug efflux transporter AcrB TolC docking domain, DN and DC subdomains"/>
    <property type="match status" value="2"/>
</dbReference>
<gene>
    <name evidence="11" type="ORF">GGR04_003332</name>
</gene>
<dbReference type="GO" id="GO:0015562">
    <property type="term" value="F:efflux transmembrane transporter activity"/>
    <property type="evidence" value="ECO:0007669"/>
    <property type="project" value="InterPro"/>
</dbReference>
<evidence type="ECO:0000256" key="8">
    <source>
        <dbReference type="ARBA" id="ARBA00023136"/>
    </source>
</evidence>
<dbReference type="Gene3D" id="3.30.70.1430">
    <property type="entry name" value="Multidrug efflux transporter AcrB pore domain"/>
    <property type="match status" value="2"/>
</dbReference>
<dbReference type="NCBIfam" id="TIGR00915">
    <property type="entry name" value="2A0602"/>
    <property type="match status" value="1"/>
</dbReference>
<protein>
    <recommendedName>
        <fullName evidence="9">Efflux pump membrane transporter</fullName>
    </recommendedName>
</protein>
<dbReference type="Gene3D" id="1.20.1640.10">
    <property type="entry name" value="Multidrug efflux transporter AcrB transmembrane domain"/>
    <property type="match status" value="2"/>
</dbReference>
<feature type="transmembrane region" description="Helical" evidence="9">
    <location>
        <begin position="552"/>
        <end position="572"/>
    </location>
</feature>
<dbReference type="PROSITE" id="PS50156">
    <property type="entry name" value="SSD"/>
    <property type="match status" value="1"/>
</dbReference>
<dbReference type="Gene3D" id="3.30.70.1320">
    <property type="entry name" value="Multidrug efflux transporter AcrB pore domain like"/>
    <property type="match status" value="1"/>
</dbReference>
<feature type="transmembrane region" description="Helical" evidence="9">
    <location>
        <begin position="12"/>
        <end position="34"/>
    </location>
</feature>
<dbReference type="InterPro" id="IPR004764">
    <property type="entry name" value="MdtF-like"/>
</dbReference>
<dbReference type="Gene3D" id="3.30.70.1440">
    <property type="entry name" value="Multidrug efflux transporter AcrB pore domain"/>
    <property type="match status" value="1"/>
</dbReference>
<dbReference type="GO" id="GO:0009636">
    <property type="term" value="P:response to toxic substance"/>
    <property type="evidence" value="ECO:0007669"/>
    <property type="project" value="UniProtKB-ARBA"/>
</dbReference>
<organism evidence="11 12">
    <name type="scientific">Aureimonas pseudogalii</name>
    <dbReference type="NCBI Taxonomy" id="1744844"/>
    <lineage>
        <taxon>Bacteria</taxon>
        <taxon>Pseudomonadati</taxon>
        <taxon>Pseudomonadota</taxon>
        <taxon>Alphaproteobacteria</taxon>
        <taxon>Hyphomicrobiales</taxon>
        <taxon>Aurantimonadaceae</taxon>
        <taxon>Aureimonas</taxon>
    </lineage>
</organism>
<dbReference type="NCBIfam" id="NF000282">
    <property type="entry name" value="RND_permease_1"/>
    <property type="match status" value="1"/>
</dbReference>
<dbReference type="PRINTS" id="PR00702">
    <property type="entry name" value="ACRIFLAVINRP"/>
</dbReference>
<dbReference type="AlphaFoldDB" id="A0A7W6ML53"/>
<evidence type="ECO:0000256" key="1">
    <source>
        <dbReference type="ARBA" id="ARBA00004429"/>
    </source>
</evidence>
<feature type="transmembrane region" description="Helical" evidence="9">
    <location>
        <begin position="1011"/>
        <end position="1037"/>
    </location>
</feature>
<keyword evidence="5 9" id="KW-0997">Cell inner membrane</keyword>
<comment type="subcellular location">
    <subcellularLocation>
        <location evidence="1 9">Cell inner membrane</location>
        <topology evidence="1 9">Multi-pass membrane protein</topology>
    </subcellularLocation>
</comment>
<dbReference type="FunFam" id="3.30.70.1430:FF:000001">
    <property type="entry name" value="Efflux pump membrane transporter"/>
    <property type="match status" value="1"/>
</dbReference>
<evidence type="ECO:0000256" key="9">
    <source>
        <dbReference type="RuleBase" id="RU364070"/>
    </source>
</evidence>
<feature type="transmembrane region" description="Helical" evidence="9">
    <location>
        <begin position="396"/>
        <end position="420"/>
    </location>
</feature>
<dbReference type="SUPFAM" id="SSF82693">
    <property type="entry name" value="Multidrug efflux transporter AcrB pore domain, PN1, PN2, PC1 and PC2 subdomains"/>
    <property type="match status" value="4"/>
</dbReference>
<comment type="similarity">
    <text evidence="2 9">Belongs to the resistance-nodulation-cell division (RND) (TC 2.A.6) family.</text>
</comment>
<keyword evidence="12" id="KW-1185">Reference proteome</keyword>
<dbReference type="InterPro" id="IPR000731">
    <property type="entry name" value="SSD"/>
</dbReference>
<dbReference type="GO" id="GO:0005886">
    <property type="term" value="C:plasma membrane"/>
    <property type="evidence" value="ECO:0007669"/>
    <property type="project" value="UniProtKB-SubCell"/>
</dbReference>
<evidence type="ECO:0000256" key="2">
    <source>
        <dbReference type="ARBA" id="ARBA00010942"/>
    </source>
</evidence>
<keyword evidence="7 9" id="KW-1133">Transmembrane helix</keyword>
<feature type="domain" description="SSD" evidence="10">
    <location>
        <begin position="369"/>
        <end position="498"/>
    </location>
</feature>
<dbReference type="GO" id="GO:0042910">
    <property type="term" value="F:xenobiotic transmembrane transporter activity"/>
    <property type="evidence" value="ECO:0007669"/>
    <property type="project" value="TreeGrafter"/>
</dbReference>
<dbReference type="Proteomes" id="UP000542776">
    <property type="component" value="Unassembled WGS sequence"/>
</dbReference>
<dbReference type="Gene3D" id="3.30.2090.10">
    <property type="entry name" value="Multidrug efflux transporter AcrB TolC docking domain, DN and DC subdomains"/>
    <property type="match status" value="2"/>
</dbReference>
<evidence type="ECO:0000313" key="12">
    <source>
        <dbReference type="Proteomes" id="UP000542776"/>
    </source>
</evidence>
<dbReference type="FunFam" id="1.20.1640.10:FF:000001">
    <property type="entry name" value="Efflux pump membrane transporter"/>
    <property type="match status" value="1"/>
</dbReference>
<evidence type="ECO:0000256" key="7">
    <source>
        <dbReference type="ARBA" id="ARBA00022989"/>
    </source>
</evidence>
<dbReference type="InterPro" id="IPR001036">
    <property type="entry name" value="Acrflvin-R"/>
</dbReference>
<dbReference type="EMBL" id="JACIEK010000010">
    <property type="protein sequence ID" value="MBB3999462.1"/>
    <property type="molecule type" value="Genomic_DNA"/>
</dbReference>
<feature type="transmembrane region" description="Helical" evidence="9">
    <location>
        <begin position="370"/>
        <end position="390"/>
    </location>
</feature>
<feature type="transmembrane region" description="Helical" evidence="9">
    <location>
        <begin position="876"/>
        <end position="897"/>
    </location>
</feature>
<keyword evidence="3 9" id="KW-0813">Transport</keyword>
<reference evidence="11 12" key="1">
    <citation type="submission" date="2020-08" db="EMBL/GenBank/DDBJ databases">
        <title>Genomic Encyclopedia of Type Strains, Phase IV (KMG-IV): sequencing the most valuable type-strain genomes for metagenomic binning, comparative biology and taxonomic classification.</title>
        <authorList>
            <person name="Goeker M."/>
        </authorList>
    </citation>
    <scope>NUCLEOTIDE SEQUENCE [LARGE SCALE GENOMIC DNA]</scope>
    <source>
        <strain evidence="11 12">DSM 102238</strain>
    </source>
</reference>
<keyword evidence="8 9" id="KW-0472">Membrane</keyword>
<dbReference type="Pfam" id="PF00873">
    <property type="entry name" value="ACR_tran"/>
    <property type="match status" value="1"/>
</dbReference>
<evidence type="ECO:0000256" key="3">
    <source>
        <dbReference type="ARBA" id="ARBA00022448"/>
    </source>
</evidence>
<dbReference type="RefSeq" id="WP_183201010.1">
    <property type="nucleotide sequence ID" value="NZ_JACIEK010000010.1"/>
</dbReference>
<dbReference type="PANTHER" id="PTHR32063:SF11">
    <property type="entry name" value="CATION OR DRUG EFFLUX SYSTEM PROTEIN"/>
    <property type="match status" value="1"/>
</dbReference>
<evidence type="ECO:0000313" key="11">
    <source>
        <dbReference type="EMBL" id="MBB3999462.1"/>
    </source>
</evidence>
<evidence type="ECO:0000256" key="4">
    <source>
        <dbReference type="ARBA" id="ARBA00022475"/>
    </source>
</evidence>
<sequence length="1061" mass="112994">MTFSRFFIDRPVFAGVLSVLIFLGGLLAIFALPISEYPDVVPPSVVVRANYPGANPAVIAETVATPLEEAINGVEGMLYMSSQATTDGLMTLTVTFRLGTDPDQAQQLVQNRVSQAEPRLPEEVRRLGVSTIKSSPDLMLVVHLTSPNGRYDLTYLRNYALLNVRDRLARIDGMGQVQLFGAGDYSMRIWLDPEKTAEHGLSAGDVVAAIREQNVQAAAGVVGASPSLEGVDFQLSVNAQGRLKGTEEFADIIVKTDAATGAITRIRDIGRVELGAAEYALRSLLDNEPAVAIPVFQAPGSNAIAIADEVRATMAEIKRTMPDGVDYAIVYDTTQFVRASIDAVVHTLLEAVLLVIVVVILFLQTWRASIIPLLAVPVSIVGTFAVMHLLGFSINALSLFGLVLAIGIVVDDAIVVVEDVERNIENGLAPREATYQAMREVSGPIVAIALVLVAVFVPLAFISGLTGQFFRQFALTLAISTVISAFNSLTLSPALAALLLRGHDAPKDRLTRAMDFTLGWFFRGFNGVFRAGTRAYGRGVAGIISRKSVTMALYLVLVGLTVVLFRTVPGGFVPAQDKQYLVGFAQLPDGASLDRTEEVVRRMTAIALDVPGVESTIAFPGLSINGFTNSSNAGVVFLTLKPFEERQTPELSAGAIAGRLNGEFAGVQEAFTAIFPPPPVQGLGTIGGFKLQIEDRAGQGYRPLDAAVKGFLAAARSAPELTGLFSGYQIDVPQLFADVDRARARQLGVPITAIFDTLQIYLGSLYVNDFNEFGRTYSVRVQADASFRARAEDIGALKVRADSGAMIPLSALMNVETVAGPERALRYNGFLAADVNGNAAPGFSSGQARAAVERIAAETLPPGFAFEWTELTYQEIIAGNSGLVIFPLAILLVFLVLAAQYESLTLPIAILLIVPLALLAAMAGVWWTAGDNNVFTQIGLIVLVGLSAKNAILIVEFAHELEGAGRTPLQAAIEASALRLRPILMTSLAFVMGVLPLVLSTGAGAEMRSAMGVAVFSGMIGVTLFGLFLTPLFYVLVRRLGRGKAPTLAPAPVVEAHALVP</sequence>
<name>A0A7W6ML53_9HYPH</name>
<keyword evidence="4" id="KW-1003">Cell membrane</keyword>
<keyword evidence="6 9" id="KW-0812">Transmembrane</keyword>
<dbReference type="SUPFAM" id="SSF82866">
    <property type="entry name" value="Multidrug efflux transporter AcrB transmembrane domain"/>
    <property type="match status" value="2"/>
</dbReference>
<evidence type="ECO:0000256" key="6">
    <source>
        <dbReference type="ARBA" id="ARBA00022692"/>
    </source>
</evidence>
<dbReference type="InterPro" id="IPR027463">
    <property type="entry name" value="AcrB_DN_DC_subdom"/>
</dbReference>
<feature type="transmembrane region" description="Helical" evidence="9">
    <location>
        <begin position="441"/>
        <end position="461"/>
    </location>
</feature>
<comment type="caution">
    <text evidence="11">The sequence shown here is derived from an EMBL/GenBank/DDBJ whole genome shotgun (WGS) entry which is preliminary data.</text>
</comment>
<evidence type="ECO:0000259" key="10">
    <source>
        <dbReference type="PROSITE" id="PS50156"/>
    </source>
</evidence>
<feature type="transmembrane region" description="Helical" evidence="9">
    <location>
        <begin position="473"/>
        <end position="500"/>
    </location>
</feature>
<feature type="transmembrane region" description="Helical" evidence="9">
    <location>
        <begin position="904"/>
        <end position="928"/>
    </location>
</feature>
<feature type="transmembrane region" description="Helical" evidence="9">
    <location>
        <begin position="343"/>
        <end position="363"/>
    </location>
</feature>
<proteinExistence type="inferred from homology"/>
<evidence type="ECO:0000256" key="5">
    <source>
        <dbReference type="ARBA" id="ARBA00022519"/>
    </source>
</evidence>
<feature type="transmembrane region" description="Helical" evidence="9">
    <location>
        <begin position="934"/>
        <end position="957"/>
    </location>
</feature>